<dbReference type="InterPro" id="IPR050067">
    <property type="entry name" value="IPM_dehydratase_rel_enz"/>
</dbReference>
<dbReference type="InterPro" id="IPR001030">
    <property type="entry name" value="Acoase/IPM_deHydtase_lsu_aba"/>
</dbReference>
<dbReference type="Gene3D" id="3.30.499.10">
    <property type="entry name" value="Aconitase, domain 3"/>
    <property type="match status" value="2"/>
</dbReference>
<keyword evidence="6 8" id="KW-0456">Lyase</keyword>
<dbReference type="GO" id="GO:0051539">
    <property type="term" value="F:4 iron, 4 sulfur cluster binding"/>
    <property type="evidence" value="ECO:0007669"/>
    <property type="project" value="UniProtKB-KW"/>
</dbReference>
<feature type="binding site" evidence="8">
    <location>
        <position position="362"/>
    </location>
    <ligand>
        <name>[4Fe-4S] cluster</name>
        <dbReference type="ChEBI" id="CHEBI:49883"/>
    </ligand>
</feature>
<dbReference type="RefSeq" id="WP_229572279.1">
    <property type="nucleotide sequence ID" value="NZ_AP025226.1"/>
</dbReference>
<feature type="domain" description="Aconitase/3-isopropylmalate dehydratase large subunit alpha/beta/alpha" evidence="9">
    <location>
        <begin position="7"/>
        <end position="288"/>
    </location>
</feature>
<comment type="pathway">
    <text evidence="8">Amino-acid biosynthesis; L-leucine biosynthesis; L-leucine from 3-methyl-2-oxobutanoate: step 2/4.</text>
</comment>
<evidence type="ECO:0000256" key="2">
    <source>
        <dbReference type="ARBA" id="ARBA00022485"/>
    </source>
</evidence>
<keyword evidence="8" id="KW-0028">Amino-acid biosynthesis</keyword>
<dbReference type="PRINTS" id="PR00415">
    <property type="entry name" value="ACONITASE"/>
</dbReference>
<dbReference type="NCBIfam" id="TIGR02086">
    <property type="entry name" value="IPMI_arch"/>
    <property type="match status" value="1"/>
</dbReference>
<dbReference type="AlphaFoldDB" id="A0AAQ4CRH6"/>
<keyword evidence="1 8" id="KW-0432">Leucine biosynthesis</keyword>
<comment type="function">
    <text evidence="8">Catalyzes the isomerization between 2-isopropylmalate and 3-isopropylmalate, via the formation of 2-isopropylmaleate.</text>
</comment>
<dbReference type="SUPFAM" id="SSF53732">
    <property type="entry name" value="Aconitase iron-sulfur domain"/>
    <property type="match status" value="1"/>
</dbReference>
<reference evidence="10 11" key="1">
    <citation type="journal article" date="2022" name="Microbiol. Resour. Announc.">
        <title>Complete Genome Sequence of the Hyperthermophilic and Acidophilic Archaeon Saccharolobus caldissimus Strain HS-3T.</title>
        <authorList>
            <person name="Sakai H.D."/>
            <person name="Kurosawa N."/>
        </authorList>
    </citation>
    <scope>NUCLEOTIDE SEQUENCE [LARGE SCALE GENOMIC DNA]</scope>
    <source>
        <strain evidence="10 11">JCM32116</strain>
    </source>
</reference>
<dbReference type="GeneID" id="68866150"/>
<gene>
    <name evidence="8" type="primary">leuC</name>
    <name evidence="10" type="ORF">SACC_14240</name>
</gene>
<dbReference type="InterPro" id="IPR006251">
    <property type="entry name" value="Homoacnase/IPMdehydase_lsu"/>
</dbReference>
<evidence type="ECO:0000313" key="10">
    <source>
        <dbReference type="EMBL" id="BDB98407.1"/>
    </source>
</evidence>
<evidence type="ECO:0000256" key="4">
    <source>
        <dbReference type="ARBA" id="ARBA00023004"/>
    </source>
</evidence>
<keyword evidence="5 8" id="KW-0411">Iron-sulfur</keyword>
<keyword evidence="4 8" id="KW-0408">Iron</keyword>
<dbReference type="PANTHER" id="PTHR43822">
    <property type="entry name" value="HOMOACONITASE, MITOCHONDRIAL-RELATED"/>
    <property type="match status" value="1"/>
</dbReference>
<keyword evidence="3 8" id="KW-0479">Metal-binding</keyword>
<accession>A0AAQ4CRH6</accession>
<dbReference type="NCBIfam" id="NF001614">
    <property type="entry name" value="PRK00402.1"/>
    <property type="match status" value="1"/>
</dbReference>
<dbReference type="PANTHER" id="PTHR43822:SF2">
    <property type="entry name" value="HOMOACONITASE, MITOCHONDRIAL"/>
    <property type="match status" value="1"/>
</dbReference>
<dbReference type="NCBIfam" id="TIGR01343">
    <property type="entry name" value="hacA_fam"/>
    <property type="match status" value="1"/>
</dbReference>
<dbReference type="InterPro" id="IPR036008">
    <property type="entry name" value="Aconitase_4Fe-4S_dom"/>
</dbReference>
<dbReference type="GO" id="GO:0003861">
    <property type="term" value="F:3-isopropylmalate dehydratase activity"/>
    <property type="evidence" value="ECO:0007669"/>
    <property type="project" value="UniProtKB-UniRule"/>
</dbReference>
<dbReference type="InterPro" id="IPR011826">
    <property type="entry name" value="HAcnase/IPMdehydase_lsu_prok"/>
</dbReference>
<feature type="binding site" evidence="8">
    <location>
        <position position="365"/>
    </location>
    <ligand>
        <name>[4Fe-4S] cluster</name>
        <dbReference type="ChEBI" id="CHEBI:49883"/>
    </ligand>
</feature>
<comment type="cofactor">
    <cofactor evidence="8">
        <name>[4Fe-4S] cluster</name>
        <dbReference type="ChEBI" id="CHEBI:49883"/>
    </cofactor>
    <text evidence="8">Binds 1 [4Fe-4S] cluster per subunit.</text>
</comment>
<evidence type="ECO:0000256" key="3">
    <source>
        <dbReference type="ARBA" id="ARBA00022723"/>
    </source>
</evidence>
<dbReference type="HAMAP" id="MF_01027">
    <property type="entry name" value="LeuC_type2"/>
    <property type="match status" value="1"/>
</dbReference>
<dbReference type="InterPro" id="IPR015931">
    <property type="entry name" value="Acnase/IPM_dHydase_lsu_aba_1/3"/>
</dbReference>
<dbReference type="Pfam" id="PF00330">
    <property type="entry name" value="Aconitase"/>
    <property type="match status" value="1"/>
</dbReference>
<evidence type="ECO:0000256" key="7">
    <source>
        <dbReference type="ARBA" id="ARBA00023304"/>
    </source>
</evidence>
<evidence type="ECO:0000256" key="6">
    <source>
        <dbReference type="ARBA" id="ARBA00023239"/>
    </source>
</evidence>
<evidence type="ECO:0000313" key="11">
    <source>
        <dbReference type="Proteomes" id="UP001319921"/>
    </source>
</evidence>
<dbReference type="GO" id="GO:0009098">
    <property type="term" value="P:L-leucine biosynthetic process"/>
    <property type="evidence" value="ECO:0007669"/>
    <property type="project" value="UniProtKB-UniRule"/>
</dbReference>
<comment type="similarity">
    <text evidence="8">Belongs to the aconitase/IPM isomerase family. LeuC type 2 subfamily.</text>
</comment>
<feature type="binding site" evidence="8">
    <location>
        <position position="302"/>
    </location>
    <ligand>
        <name>[4Fe-4S] cluster</name>
        <dbReference type="ChEBI" id="CHEBI:49883"/>
    </ligand>
</feature>
<dbReference type="InterPro" id="IPR033941">
    <property type="entry name" value="IPMI_cat"/>
</dbReference>
<keyword evidence="11" id="KW-1185">Reference proteome</keyword>
<dbReference type="EC" id="4.2.1.33" evidence="8"/>
<evidence type="ECO:0000256" key="5">
    <source>
        <dbReference type="ARBA" id="ARBA00023014"/>
    </source>
</evidence>
<dbReference type="Proteomes" id="UP001319921">
    <property type="component" value="Chromosome"/>
</dbReference>
<keyword evidence="2 8" id="KW-0004">4Fe-4S</keyword>
<dbReference type="CDD" id="cd01583">
    <property type="entry name" value="IPMI"/>
    <property type="match status" value="1"/>
</dbReference>
<sequence>MKQTIAEKILSKKNIERKEVKAGDIILGKPDVILINDASGPLTFIQFRNIGAKKVADPQSVIVVLDHFSPPPSLSAAEAFKETRKFVQEYEIPNFFEIGKGGIEHTLLPEKGFIKPGSLIIGGDSHTCTYGAFNAFGTGLGSTDIAVALALGYTWFLVPESQRFKFEGRRMPFVSGKDLILRVIKDIGVDGATYQSMEFTGNGLLQFNIDEYMALCNMAVEAGAKTGIVEANENIAKWAVSKFGDLPELIKADENAEYINSIEYNLSEIDEPLVAKPHSPGNVVNISEVEGIHVDQVYIGNCANGTLTDLRQAAFVLKGRNVAKGTRLIVVPATQQIYKQAIKEGLIDIFLEAGASISTPTCGACFGGHMGLLSDGEVAIATTNRNFRGRMGSAKAEIYLANAFVAAASAVTGYITNPKKVVDWEEAKKFVYGDHNVN</sequence>
<evidence type="ECO:0000256" key="8">
    <source>
        <dbReference type="HAMAP-Rule" id="MF_01027"/>
    </source>
</evidence>
<organism evidence="10 11">
    <name type="scientific">Saccharolobus caldissimus</name>
    <dbReference type="NCBI Taxonomy" id="1702097"/>
    <lineage>
        <taxon>Archaea</taxon>
        <taxon>Thermoproteota</taxon>
        <taxon>Thermoprotei</taxon>
        <taxon>Sulfolobales</taxon>
        <taxon>Sulfolobaceae</taxon>
        <taxon>Saccharolobus</taxon>
    </lineage>
</organism>
<dbReference type="EMBL" id="AP025226">
    <property type="protein sequence ID" value="BDB98407.1"/>
    <property type="molecule type" value="Genomic_DNA"/>
</dbReference>
<name>A0AAQ4CRH6_9CREN</name>
<evidence type="ECO:0000256" key="1">
    <source>
        <dbReference type="ARBA" id="ARBA00022430"/>
    </source>
</evidence>
<keyword evidence="7 8" id="KW-0100">Branched-chain amino acid biosynthesis</keyword>
<proteinExistence type="inferred from homology"/>
<dbReference type="GO" id="GO:0046872">
    <property type="term" value="F:metal ion binding"/>
    <property type="evidence" value="ECO:0007669"/>
    <property type="project" value="UniProtKB-KW"/>
</dbReference>
<dbReference type="KEGG" id="scas:SACC_14240"/>
<protein>
    <recommendedName>
        <fullName evidence="8">3-isopropylmalate dehydratase large subunit</fullName>
        <ecNumber evidence="8">4.2.1.33</ecNumber>
    </recommendedName>
    <alternativeName>
        <fullName evidence="8">Alpha-IPM isomerase</fullName>
        <shortName evidence="8">IPMI</shortName>
    </alternativeName>
    <alternativeName>
        <fullName evidence="8">Isopropylmalate isomerase</fullName>
    </alternativeName>
</protein>
<comment type="catalytic activity">
    <reaction evidence="8">
        <text>(2R,3S)-3-isopropylmalate = (2S)-2-isopropylmalate</text>
        <dbReference type="Rhea" id="RHEA:32287"/>
        <dbReference type="ChEBI" id="CHEBI:1178"/>
        <dbReference type="ChEBI" id="CHEBI:35121"/>
        <dbReference type="EC" id="4.2.1.33"/>
    </reaction>
</comment>
<comment type="subunit">
    <text evidence="8">Heterodimer of LeuC and LeuD.</text>
</comment>
<evidence type="ECO:0000259" key="9">
    <source>
        <dbReference type="Pfam" id="PF00330"/>
    </source>
</evidence>